<feature type="region of interest" description="Disordered" evidence="2">
    <location>
        <begin position="80"/>
        <end position="190"/>
    </location>
</feature>
<organism evidence="4 5">
    <name type="scientific">Leeuwenhoekiella nanhaiensis</name>
    <dbReference type="NCBI Taxonomy" id="1655491"/>
    <lineage>
        <taxon>Bacteria</taxon>
        <taxon>Pseudomonadati</taxon>
        <taxon>Bacteroidota</taxon>
        <taxon>Flavobacteriia</taxon>
        <taxon>Flavobacteriales</taxon>
        <taxon>Flavobacteriaceae</taxon>
        <taxon>Leeuwenhoekiella</taxon>
    </lineage>
</organism>
<feature type="compositionally biased region" description="Acidic residues" evidence="2">
    <location>
        <begin position="110"/>
        <end position="147"/>
    </location>
</feature>
<dbReference type="OrthoDB" id="4317910at2"/>
<feature type="compositionally biased region" description="Polar residues" evidence="2">
    <location>
        <begin position="152"/>
        <end position="184"/>
    </location>
</feature>
<dbReference type="EMBL" id="NQXA01000002">
    <property type="protein sequence ID" value="PHQ30295.1"/>
    <property type="molecule type" value="Genomic_DNA"/>
</dbReference>
<feature type="region of interest" description="Disordered" evidence="2">
    <location>
        <begin position="54"/>
        <end position="73"/>
    </location>
</feature>
<feature type="compositionally biased region" description="Low complexity" evidence="2">
    <location>
        <begin position="285"/>
        <end position="298"/>
    </location>
</feature>
<dbReference type="Proteomes" id="UP000229433">
    <property type="component" value="Unassembled WGS sequence"/>
</dbReference>
<dbReference type="PANTHER" id="PTHR24417:SF7">
    <property type="entry name" value="CHROMATIN MODIFICATION-RELATED PROTEIN EAF1"/>
    <property type="match status" value="1"/>
</dbReference>
<feature type="region of interest" description="Disordered" evidence="2">
    <location>
        <begin position="251"/>
        <end position="382"/>
    </location>
</feature>
<feature type="compositionally biased region" description="Polar residues" evidence="2">
    <location>
        <begin position="1402"/>
        <end position="1415"/>
    </location>
</feature>
<dbReference type="PANTHER" id="PTHR24417">
    <property type="entry name" value="SERINE/THREONINE-PROTEIN KINASE LMTK1"/>
    <property type="match status" value="1"/>
</dbReference>
<evidence type="ECO:0000259" key="3">
    <source>
        <dbReference type="Pfam" id="PF13699"/>
    </source>
</evidence>
<dbReference type="Gene3D" id="1.20.120.20">
    <property type="entry name" value="Apolipoprotein"/>
    <property type="match status" value="1"/>
</dbReference>
<gene>
    <name evidence="4" type="ORF">CJ305_04850</name>
</gene>
<feature type="region of interest" description="Disordered" evidence="2">
    <location>
        <begin position="409"/>
        <end position="495"/>
    </location>
</feature>
<feature type="coiled-coil region" evidence="1">
    <location>
        <begin position="736"/>
        <end position="789"/>
    </location>
</feature>
<evidence type="ECO:0000256" key="1">
    <source>
        <dbReference type="SAM" id="Coils"/>
    </source>
</evidence>
<evidence type="ECO:0000256" key="2">
    <source>
        <dbReference type="SAM" id="MobiDB-lite"/>
    </source>
</evidence>
<feature type="compositionally biased region" description="Low complexity" evidence="2">
    <location>
        <begin position="344"/>
        <end position="366"/>
    </location>
</feature>
<feature type="region of interest" description="Disordered" evidence="2">
    <location>
        <begin position="1398"/>
        <end position="1420"/>
    </location>
</feature>
<accession>A0A2G1VU63</accession>
<feature type="region of interest" description="Disordered" evidence="2">
    <location>
        <begin position="1"/>
        <end position="39"/>
    </location>
</feature>
<dbReference type="Pfam" id="PF13699">
    <property type="entry name" value="eCIS_core"/>
    <property type="match status" value="1"/>
</dbReference>
<proteinExistence type="predicted"/>
<evidence type="ECO:0000313" key="5">
    <source>
        <dbReference type="Proteomes" id="UP000229433"/>
    </source>
</evidence>
<keyword evidence="5" id="KW-1185">Reference proteome</keyword>
<feature type="compositionally biased region" description="Pro residues" evidence="2">
    <location>
        <begin position="466"/>
        <end position="477"/>
    </location>
</feature>
<name>A0A2G1VU63_9FLAO</name>
<feature type="region of interest" description="Disordered" evidence="2">
    <location>
        <begin position="528"/>
        <end position="599"/>
    </location>
</feature>
<dbReference type="GO" id="GO:0004672">
    <property type="term" value="F:protein kinase activity"/>
    <property type="evidence" value="ECO:0007669"/>
    <property type="project" value="TreeGrafter"/>
</dbReference>
<protein>
    <recommendedName>
        <fullName evidence="3">eCIS core domain-containing protein</fullName>
    </recommendedName>
</protein>
<feature type="compositionally biased region" description="Polar residues" evidence="2">
    <location>
        <begin position="550"/>
        <end position="568"/>
    </location>
</feature>
<comment type="caution">
    <text evidence="4">The sequence shown here is derived from an EMBL/GenBank/DDBJ whole genome shotgun (WGS) entry which is preliminary data.</text>
</comment>
<reference evidence="4 5" key="1">
    <citation type="submission" date="2017-08" db="EMBL/GenBank/DDBJ databases">
        <title>The whole genome shortgun sequences of strain Leeuwenhoekiella nanhaiensis G18 from the South China Sea.</title>
        <authorList>
            <person name="Liu Q."/>
        </authorList>
    </citation>
    <scope>NUCLEOTIDE SEQUENCE [LARGE SCALE GENOMIC DNA]</scope>
    <source>
        <strain evidence="4 5">G18</strain>
    </source>
</reference>
<dbReference type="InterPro" id="IPR025295">
    <property type="entry name" value="eCIS_core_dom"/>
</dbReference>
<feature type="compositionally biased region" description="Polar residues" evidence="2">
    <location>
        <begin position="275"/>
        <end position="284"/>
    </location>
</feature>
<dbReference type="RefSeq" id="WP_099645129.1">
    <property type="nucleotide sequence ID" value="NZ_KZ319288.1"/>
</dbReference>
<feature type="compositionally biased region" description="Low complexity" evidence="2">
    <location>
        <begin position="259"/>
        <end position="274"/>
    </location>
</feature>
<feature type="domain" description="eCIS core" evidence="3">
    <location>
        <begin position="174"/>
        <end position="249"/>
    </location>
</feature>
<evidence type="ECO:0000313" key="4">
    <source>
        <dbReference type="EMBL" id="PHQ30295.1"/>
    </source>
</evidence>
<sequence>MPVFAKTKPASQKASGKTGKTPFFGIQSKLKTGQPGDRYETEADNVAARVIQNTSADANTPAVQAKPLAKSISTGVQLKPLEDESVQAKSDSELQMQEEEEAIQSKADDELQMQEEEEAVQSKGEEEEVQAQAEEEEAIQSKEDEEEVQMRAATTQRNTDISSELQSSRGAGSPLPETSRNQMESGFGTDLSEVRVHTDQRAQRMAQDIGAQAFTSGSDIYFNQGRFNPGTVQGDALLAHELTHTIQQGAVDPQQAPQSNANGSTSAPATSTTAVDSVSENTRLTTPETPANAEAPANSQEEVPQNAEAQPGEAQTAVTPYPRSPQEDPAFQQTENQVEDRSETAQTTQPASQAAAAASAAAPAASNEQLSEAQAGQVAVMEEQEPGTFDAVAFKARLMERIEAMQLPANEEEADDFENNNNIDEVTADGTAMASAERQQAAGAIDQATQTEPNPDAVPAREVQPLPEPEYGSPPAPVRADQAMPAPRPEDQVSAPLQENMQSIDSEMANNQVTDEMLANSNEPSFTQALDSKQEAQTHTEQAPQEFRQTEQNSLAATREQAQNSSTAGLEAMHNSRTGTLGTMQTHQETGAQSDSAERERIAGEINRIFEATKTDVETLLADLEAEVETRFEAAATRAKKVFEDYVERKMDAYKDERYSGVGGALTWVGDAFTGLPDEVNAFFEEGRNKYIEAMDGELTTIAEYIAQKLTEAKQRITQGKQEVATFVDSQPEALRGIAQEAAENIQEQFDSLEEDVNSKQDELIDSLAQQYQDSLAEVDARIEEMQAANRGLIDMAMGLVMGIINTIIAIKNMLTNLLSAALEAIGAIISDPIGFLSNLIRGVKEGFVNFGNNIMRHLMSGLVTWLTGALGPMGITIPEDIFSLKGIFSLVMQVLGLTWDYMRQKAVKLLGEPVVQALEMGFELFQIIRTEGIAGIWEYIKEQFNDLKETVIDSIQEMIISTVVDAGIKWVLGLMSPAGAFVKAAMMIIDIVKFFIERGSQIMELINAFIEGVKAVAAGNVGMIATKIENALGKAVPVIIGFLASLLGISGLAKKVQKLIGKIRKRIDKAIDKLILKAKKAFSKLVRKGKKAAGKFIDWLGIKKRFKTKDGKNHKLFLEESGGKPQLMVQSEKQQVGDRLTKAKQETQALPDGEIKTNRIAAEGRITSYLSETRATLQKIKTEEAKSAPDSAKIEGWKSEIEQKFNSIAGDLETIGVEPGSVGTGDNAMLQELGKEYASKDHTTLTSYGNGKQTLLETSGYHYATSASGKKYIRRKEANDSVPQLSFDAEGKLQLGGSSSGSEAEHKNYIPDKITKTETAMGYEVAYTTLTDTGEKGPNFQINISHAGVLAANEDENITRHVSGRNLKLKATGGARGVTDSATAGFHNAHLIADRFGGSGSNSAENIHPSTPRYNTKEMKSKEDAIARILESGSKDQNNFNLEVSANIVKEKSTSAGLLAALNEEAKKDNTDHIPSIEDAMERDLLTLIRPDLHALPGKFMGVHYNLDGTTSYTDGNTQGVSVDLSVGQDAEYDTKILEIIKRK</sequence>
<keyword evidence="1" id="KW-0175">Coiled coil</keyword>
<feature type="compositionally biased region" description="Polar residues" evidence="2">
    <location>
        <begin position="575"/>
        <end position="595"/>
    </location>
</feature>